<dbReference type="Proteomes" id="UP000198356">
    <property type="component" value="Unassembled WGS sequence"/>
</dbReference>
<evidence type="ECO:0000313" key="2">
    <source>
        <dbReference type="Proteomes" id="UP000198356"/>
    </source>
</evidence>
<dbReference type="EMBL" id="FZOU01000004">
    <property type="protein sequence ID" value="SNT13608.1"/>
    <property type="molecule type" value="Genomic_DNA"/>
</dbReference>
<dbReference type="AlphaFoldDB" id="A0A239K781"/>
<name>A0A239K781_9BACT</name>
<gene>
    <name evidence="1" type="ORF">SAMN05421770_104327</name>
</gene>
<protein>
    <submittedName>
        <fullName evidence="1">Uncharacterized protein</fullName>
    </submittedName>
</protein>
<sequence length="85" mass="8752">MPANKKTTSAAVAHIAAEILDNKNSSAIAKTLAASALSQRAMSKQTGAKMEKIASSALQDGRLAKETKTVAASVLSQANKARKAK</sequence>
<dbReference type="RefSeq" id="WP_089408963.1">
    <property type="nucleotide sequence ID" value="NZ_FZOU01000004.1"/>
</dbReference>
<evidence type="ECO:0000313" key="1">
    <source>
        <dbReference type="EMBL" id="SNT13608.1"/>
    </source>
</evidence>
<proteinExistence type="predicted"/>
<accession>A0A239K781</accession>
<reference evidence="1 2" key="1">
    <citation type="submission" date="2017-06" db="EMBL/GenBank/DDBJ databases">
        <authorList>
            <person name="Kim H.J."/>
            <person name="Triplett B.A."/>
        </authorList>
    </citation>
    <scope>NUCLEOTIDE SEQUENCE [LARGE SCALE GENOMIC DNA]</scope>
    <source>
        <strain evidence="1 2">DSM 18704</strain>
    </source>
</reference>
<organism evidence="1 2">
    <name type="scientific">Granulicella rosea</name>
    <dbReference type="NCBI Taxonomy" id="474952"/>
    <lineage>
        <taxon>Bacteria</taxon>
        <taxon>Pseudomonadati</taxon>
        <taxon>Acidobacteriota</taxon>
        <taxon>Terriglobia</taxon>
        <taxon>Terriglobales</taxon>
        <taxon>Acidobacteriaceae</taxon>
        <taxon>Granulicella</taxon>
    </lineage>
</organism>
<dbReference type="OrthoDB" id="1373593at2"/>
<keyword evidence="2" id="KW-1185">Reference proteome</keyword>